<dbReference type="Gene3D" id="3.40.50.300">
    <property type="entry name" value="P-loop containing nucleotide triphosphate hydrolases"/>
    <property type="match status" value="2"/>
</dbReference>
<dbReference type="AlphaFoldDB" id="A0A6L6N5Y6"/>
<feature type="domain" description="AAA+ ATPase" evidence="4">
    <location>
        <begin position="446"/>
        <end position="724"/>
    </location>
</feature>
<evidence type="ECO:0000313" key="5">
    <source>
        <dbReference type="EMBL" id="MTU43494.1"/>
    </source>
</evidence>
<dbReference type="SUPFAM" id="SSF52540">
    <property type="entry name" value="P-loop containing nucleoside triphosphate hydrolases"/>
    <property type="match status" value="1"/>
</dbReference>
<dbReference type="InterPro" id="IPR004346">
    <property type="entry name" value="CagE_TrbE_VirB"/>
</dbReference>
<evidence type="ECO:0000259" key="4">
    <source>
        <dbReference type="SMART" id="SM00382"/>
    </source>
</evidence>
<dbReference type="SMART" id="SM00382">
    <property type="entry name" value="AAA"/>
    <property type="match status" value="1"/>
</dbReference>
<name>A0A6L6N5Y6_9BURK</name>
<gene>
    <name evidence="5" type="ORF">GMD42_07630</name>
</gene>
<evidence type="ECO:0000256" key="2">
    <source>
        <dbReference type="ARBA" id="ARBA00022741"/>
    </source>
</evidence>
<dbReference type="GO" id="GO:0005524">
    <property type="term" value="F:ATP binding"/>
    <property type="evidence" value="ECO:0007669"/>
    <property type="project" value="UniProtKB-KW"/>
</dbReference>
<evidence type="ECO:0000256" key="1">
    <source>
        <dbReference type="ARBA" id="ARBA00006512"/>
    </source>
</evidence>
<reference evidence="5 6" key="1">
    <citation type="journal article" date="2019" name="Nat. Med.">
        <title>A library of human gut bacterial isolates paired with longitudinal multiomics data enables mechanistic microbiome research.</title>
        <authorList>
            <person name="Poyet M."/>
            <person name="Groussin M."/>
            <person name="Gibbons S.M."/>
            <person name="Avila-Pacheco J."/>
            <person name="Jiang X."/>
            <person name="Kearney S.M."/>
            <person name="Perrotta A.R."/>
            <person name="Berdy B."/>
            <person name="Zhao S."/>
            <person name="Lieberman T.D."/>
            <person name="Swanson P.K."/>
            <person name="Smith M."/>
            <person name="Roesemann S."/>
            <person name="Alexander J.E."/>
            <person name="Rich S.A."/>
            <person name="Livny J."/>
            <person name="Vlamakis H."/>
            <person name="Clish C."/>
            <person name="Bullock K."/>
            <person name="Deik A."/>
            <person name="Scott J."/>
            <person name="Pierce K.A."/>
            <person name="Xavier R.J."/>
            <person name="Alm E.J."/>
        </authorList>
    </citation>
    <scope>NUCLEOTIDE SEQUENCE [LARGE SCALE GENOMIC DNA]</scope>
    <source>
        <strain evidence="5 6">BIOML-A2</strain>
    </source>
</reference>
<dbReference type="NCBIfam" id="TIGR00929">
    <property type="entry name" value="VirB4_CagE"/>
    <property type="match status" value="1"/>
</dbReference>
<sequence>MFAQRKALENSEKSLSEFIPYSAVIAPGVVICREGDLVATVKISGKVFEAVSNEALQRDAERQNNFLKVMASASSTDEMSLKVHRIRRVVHDELSVPDENSSSRFVRDFVRAYNREISENNLMATELYVSLVSHKATLLKRDKYKESEIREELNERLDVFGKVFDQLVSSLRDYEPAVLGEYEDENGVVFSHQLSFYNFLLTGQWQKVRVPFMPLNEALGNVQVFGGADTLEFQTALGKSYVQSIELKDYPMATYSRLLDGLLYNTNFDQSSYPFIETQTFTALSKNKGLKALKLQQNQLRSAEDDAVSQMHYLTVARDMVANGQIVIGDYSYSLLVFGSEDTVVANANDSVKKLQDAGFLPIKSTLALVTSYLHQLPGRKDRPRVAKISSMNFAHLASFHNFPSGKRDRNPWGEAVALMKMPSDQPYYFNFHYTDPEKDSLGDVPLGNTAILGASGAGKTVLLNFLLCSAQKYRDKDHQLSVILFDKDKGAELAIKAMGGGYLAIENGKPSGINPFQLEPTTENIQFLIGWTKRLIGRDGLQITPLDEQRIATAVETVMSMPAKYRRLAVLPQSLQTGDRVEDAQNSLTMRLSKWIETGPLAWAFDNEINTLDLNEFPNFGIDGTDFLENEDVRGPITEILLYLIETQVMKDKRRTIIVMDEFWKYLSDPATAQFAFDKLKTIRKQNGIFVFASQSPEDVLKSERGSAFVDNTATKIYLPNPYANEKDYTEGFKCTKDEFSIIKSLDTQSRLMLIKQGPVSVMIRLDLGNFKRALKIFSGTAGTTKFGEKLFSLVGDDPEVWIPYFFGDKPLPTQPREEV</sequence>
<keyword evidence="3" id="KW-0067">ATP-binding</keyword>
<dbReference type="RefSeq" id="WP_155169714.1">
    <property type="nucleotide sequence ID" value="NZ_WNCA01000016.1"/>
</dbReference>
<evidence type="ECO:0000313" key="6">
    <source>
        <dbReference type="Proteomes" id="UP000462362"/>
    </source>
</evidence>
<comment type="similarity">
    <text evidence="1">Belongs to the TrbE/VirB4 family.</text>
</comment>
<dbReference type="PANTHER" id="PTHR30121">
    <property type="entry name" value="UNCHARACTERIZED PROTEIN YJGR-RELATED"/>
    <property type="match status" value="1"/>
</dbReference>
<dbReference type="Pfam" id="PF03135">
    <property type="entry name" value="CagE_TrbE_VirB"/>
    <property type="match status" value="1"/>
</dbReference>
<organism evidence="5 6">
    <name type="scientific">Parasutterella excrementihominis</name>
    <dbReference type="NCBI Taxonomy" id="487175"/>
    <lineage>
        <taxon>Bacteria</taxon>
        <taxon>Pseudomonadati</taxon>
        <taxon>Pseudomonadota</taxon>
        <taxon>Betaproteobacteria</taxon>
        <taxon>Burkholderiales</taxon>
        <taxon>Sutterellaceae</taxon>
        <taxon>Parasutterella</taxon>
    </lineage>
</organism>
<dbReference type="CDD" id="cd01127">
    <property type="entry name" value="TrwB_TraG_TraD_VirD4"/>
    <property type="match status" value="1"/>
</dbReference>
<accession>A0A6L6N5Y6</accession>
<dbReference type="PANTHER" id="PTHR30121:SF12">
    <property type="entry name" value="TYPE IV SECRETION SYSTEM PROTEIN CAGE"/>
    <property type="match status" value="1"/>
</dbReference>
<dbReference type="InterPro" id="IPR027417">
    <property type="entry name" value="P-loop_NTPase"/>
</dbReference>
<dbReference type="InterPro" id="IPR051162">
    <property type="entry name" value="T4SS_component"/>
</dbReference>
<dbReference type="InterPro" id="IPR003593">
    <property type="entry name" value="AAA+_ATPase"/>
</dbReference>
<evidence type="ECO:0000256" key="3">
    <source>
        <dbReference type="ARBA" id="ARBA00022840"/>
    </source>
</evidence>
<dbReference type="EMBL" id="WNCL01000020">
    <property type="protein sequence ID" value="MTU43494.1"/>
    <property type="molecule type" value="Genomic_DNA"/>
</dbReference>
<dbReference type="InterPro" id="IPR018145">
    <property type="entry name" value="CagE_TrbE_VirB_cntrl_dom"/>
</dbReference>
<comment type="caution">
    <text evidence="5">The sequence shown here is derived from an EMBL/GenBank/DDBJ whole genome shotgun (WGS) entry which is preliminary data.</text>
</comment>
<dbReference type="Proteomes" id="UP000462362">
    <property type="component" value="Unassembled WGS sequence"/>
</dbReference>
<keyword evidence="2" id="KW-0547">Nucleotide-binding</keyword>
<protein>
    <submittedName>
        <fullName evidence="5">VirB4 family type IV secretion/conjugal transfer ATPase</fullName>
    </submittedName>
</protein>
<proteinExistence type="inferred from homology"/>